<comment type="subunit">
    <text evidence="9">Homodimer.</text>
</comment>
<dbReference type="GO" id="GO:0005886">
    <property type="term" value="C:plasma membrane"/>
    <property type="evidence" value="ECO:0007669"/>
    <property type="project" value="UniProtKB-SubCell"/>
</dbReference>
<sequence>MGAVQNTFDDTIARATELLQRKDLAAMSELVADLSPADAARVLERADSSERAVLYRLLPKDKALDVFEQFDASVRGELLGGLRDDDVITLFEELDPDDRVELVDELPSNVAHRLMQGLSATERDLTAPMLGYAKGSVGRRMSPEYIRVHPSTTAGEAMHQVRTTGADAESVYMLPVTDDSRRLVGVATLADVATAEPETPVGEVAAPGPVVTAEISAEDAARMCLGNRSPAVVVVDSEHRLIGILTIEQCSRILEEAEDEDAARAGGTEPLRRPYLATPVLSIVRSRVVWLLVLALSAILTVQVLEIFEHALAAVVTLALFIPLLTGTGGNTGSQAATTVTRALAVGDVRPRDIAAVLFREVRVGAMMGAMLGSLGFVIAGLVYDFHLGLVIGSTLLAICTLAATVGGAMPLLAKKIGVDPAVFSTPFISTFCDASGLIVYFMIAKLVLGV</sequence>
<proteinExistence type="inferred from homology"/>
<feature type="transmembrane region" description="Helical" evidence="9">
    <location>
        <begin position="364"/>
        <end position="384"/>
    </location>
</feature>
<dbReference type="Gene3D" id="1.25.60.10">
    <property type="entry name" value="MgtE N-terminal domain-like"/>
    <property type="match status" value="1"/>
</dbReference>
<evidence type="ECO:0000256" key="3">
    <source>
        <dbReference type="ARBA" id="ARBA00022448"/>
    </source>
</evidence>
<dbReference type="Proteomes" id="UP000198327">
    <property type="component" value="Unassembled WGS sequence"/>
</dbReference>
<feature type="transmembrane region" description="Helical" evidence="9">
    <location>
        <begin position="311"/>
        <end position="328"/>
    </location>
</feature>
<evidence type="ECO:0000256" key="9">
    <source>
        <dbReference type="RuleBase" id="RU362011"/>
    </source>
</evidence>
<evidence type="ECO:0000259" key="10">
    <source>
        <dbReference type="PROSITE" id="PS51371"/>
    </source>
</evidence>
<evidence type="ECO:0000256" key="7">
    <source>
        <dbReference type="ARBA" id="ARBA00023136"/>
    </source>
</evidence>
<evidence type="ECO:0000313" key="11">
    <source>
        <dbReference type="EMBL" id="SNS28289.1"/>
    </source>
</evidence>
<keyword evidence="4 9" id="KW-0812">Transmembrane</keyword>
<dbReference type="SMART" id="SM00924">
    <property type="entry name" value="MgtE_N"/>
    <property type="match status" value="1"/>
</dbReference>
<protein>
    <recommendedName>
        <fullName evidence="9">Magnesium transporter MgtE</fullName>
    </recommendedName>
</protein>
<dbReference type="STRING" id="398843.A3K89_08285"/>
<feature type="transmembrane region" description="Helical" evidence="9">
    <location>
        <begin position="422"/>
        <end position="444"/>
    </location>
</feature>
<evidence type="ECO:0000256" key="6">
    <source>
        <dbReference type="ARBA" id="ARBA00022989"/>
    </source>
</evidence>
<keyword evidence="7 9" id="KW-0472">Membrane</keyword>
<dbReference type="InterPro" id="IPR036739">
    <property type="entry name" value="SLC41_membr_dom_sf"/>
</dbReference>
<dbReference type="PANTHER" id="PTHR41394:SF8">
    <property type="entry name" value="MAGNESIUM TRANSPORTER MGTE"/>
    <property type="match status" value="1"/>
</dbReference>
<dbReference type="CDD" id="cd04606">
    <property type="entry name" value="CBS_pair_Mg_transporter"/>
    <property type="match status" value="1"/>
</dbReference>
<evidence type="ECO:0000256" key="4">
    <source>
        <dbReference type="ARBA" id="ARBA00022692"/>
    </source>
</evidence>
<dbReference type="NCBIfam" id="TIGR00400">
    <property type="entry name" value="mgtE"/>
    <property type="match status" value="1"/>
</dbReference>
<evidence type="ECO:0000256" key="2">
    <source>
        <dbReference type="ARBA" id="ARBA00009749"/>
    </source>
</evidence>
<dbReference type="GO" id="GO:0046872">
    <property type="term" value="F:metal ion binding"/>
    <property type="evidence" value="ECO:0007669"/>
    <property type="project" value="UniProtKB-KW"/>
</dbReference>
<dbReference type="Pfam" id="PF01769">
    <property type="entry name" value="MgtE"/>
    <property type="match status" value="1"/>
</dbReference>
<feature type="transmembrane region" description="Helical" evidence="9">
    <location>
        <begin position="390"/>
        <end position="410"/>
    </location>
</feature>
<comment type="function">
    <text evidence="9">Acts as a magnesium transporter.</text>
</comment>
<dbReference type="SUPFAM" id="SSF161093">
    <property type="entry name" value="MgtE membrane domain-like"/>
    <property type="match status" value="1"/>
</dbReference>
<keyword evidence="3 9" id="KW-0813">Transport</keyword>
<dbReference type="InterPro" id="IPR046342">
    <property type="entry name" value="CBS_dom_sf"/>
</dbReference>
<dbReference type="InterPro" id="IPR038076">
    <property type="entry name" value="MgtE_N_sf"/>
</dbReference>
<keyword evidence="9" id="KW-0479">Metal-binding</keyword>
<evidence type="ECO:0000256" key="1">
    <source>
        <dbReference type="ARBA" id="ARBA00004141"/>
    </source>
</evidence>
<comment type="similarity">
    <text evidence="2 9">Belongs to the SLC41A transporter family.</text>
</comment>
<feature type="domain" description="CBS" evidence="10">
    <location>
        <begin position="141"/>
        <end position="204"/>
    </location>
</feature>
<dbReference type="PROSITE" id="PS51371">
    <property type="entry name" value="CBS"/>
    <property type="match status" value="1"/>
</dbReference>
<gene>
    <name evidence="11" type="ORF">SAMN05421642_101424</name>
</gene>
<evidence type="ECO:0000313" key="12">
    <source>
        <dbReference type="Proteomes" id="UP000198327"/>
    </source>
</evidence>
<name>A0A239D7N4_9NOCA</name>
<dbReference type="Pfam" id="PF03448">
    <property type="entry name" value="MgtE_N"/>
    <property type="match status" value="1"/>
</dbReference>
<comment type="subcellular location">
    <subcellularLocation>
        <location evidence="9">Cell membrane</location>
        <topology evidence="9">Multi-pass membrane protein</topology>
    </subcellularLocation>
    <subcellularLocation>
        <location evidence="1">Membrane</location>
        <topology evidence="1">Multi-pass membrane protein</topology>
    </subcellularLocation>
</comment>
<dbReference type="SUPFAM" id="SSF54631">
    <property type="entry name" value="CBS-domain pair"/>
    <property type="match status" value="1"/>
</dbReference>
<dbReference type="InterPro" id="IPR000644">
    <property type="entry name" value="CBS_dom"/>
</dbReference>
<keyword evidence="8" id="KW-0129">CBS domain</keyword>
<dbReference type="Gene3D" id="1.10.357.20">
    <property type="entry name" value="SLC41 divalent cation transporters, integral membrane domain"/>
    <property type="match status" value="1"/>
</dbReference>
<organism evidence="11 12">
    <name type="scientific">Rhodococcoides kyotonense</name>
    <dbReference type="NCBI Taxonomy" id="398843"/>
    <lineage>
        <taxon>Bacteria</taxon>
        <taxon>Bacillati</taxon>
        <taxon>Actinomycetota</taxon>
        <taxon>Actinomycetes</taxon>
        <taxon>Mycobacteriales</taxon>
        <taxon>Nocardiaceae</taxon>
        <taxon>Rhodococcoides</taxon>
    </lineage>
</organism>
<accession>A0A239D7N4</accession>
<dbReference type="InterPro" id="IPR006668">
    <property type="entry name" value="Mg_transptr_MgtE_intracell_dom"/>
</dbReference>
<dbReference type="InterPro" id="IPR006667">
    <property type="entry name" value="SLC41_membr_dom"/>
</dbReference>
<dbReference type="EMBL" id="FZOW01000001">
    <property type="protein sequence ID" value="SNS28289.1"/>
    <property type="molecule type" value="Genomic_DNA"/>
</dbReference>
<dbReference type="Gene3D" id="3.10.580.10">
    <property type="entry name" value="CBS-domain"/>
    <property type="match status" value="1"/>
</dbReference>
<dbReference type="GO" id="GO:0015095">
    <property type="term" value="F:magnesium ion transmembrane transporter activity"/>
    <property type="evidence" value="ECO:0007669"/>
    <property type="project" value="UniProtKB-UniRule"/>
</dbReference>
<evidence type="ECO:0000256" key="8">
    <source>
        <dbReference type="PROSITE-ProRule" id="PRU00703"/>
    </source>
</evidence>
<dbReference type="PANTHER" id="PTHR41394">
    <property type="entry name" value="MAGNESIUM TRANSPORTER MGTE"/>
    <property type="match status" value="1"/>
</dbReference>
<reference evidence="12" key="1">
    <citation type="submission" date="2017-06" db="EMBL/GenBank/DDBJ databases">
        <authorList>
            <person name="Varghese N."/>
            <person name="Submissions S."/>
        </authorList>
    </citation>
    <scope>NUCLEOTIDE SEQUENCE [LARGE SCALE GENOMIC DNA]</scope>
    <source>
        <strain evidence="12">JCM 23211</strain>
    </source>
</reference>
<dbReference type="SMART" id="SM00116">
    <property type="entry name" value="CBS"/>
    <property type="match status" value="2"/>
</dbReference>
<keyword evidence="6 9" id="KW-1133">Transmembrane helix</keyword>
<dbReference type="SUPFAM" id="SSF158791">
    <property type="entry name" value="MgtE N-terminal domain-like"/>
    <property type="match status" value="1"/>
</dbReference>
<dbReference type="AlphaFoldDB" id="A0A239D7N4"/>
<keyword evidence="5 9" id="KW-0460">Magnesium</keyword>
<keyword evidence="9" id="KW-1003">Cell membrane</keyword>
<dbReference type="InterPro" id="IPR006669">
    <property type="entry name" value="MgtE_transporter"/>
</dbReference>
<evidence type="ECO:0000256" key="5">
    <source>
        <dbReference type="ARBA" id="ARBA00022842"/>
    </source>
</evidence>
<keyword evidence="12" id="KW-1185">Reference proteome</keyword>
<feature type="transmembrane region" description="Helical" evidence="9">
    <location>
        <begin position="288"/>
        <end position="305"/>
    </location>
</feature>
<dbReference type="Pfam" id="PF00571">
    <property type="entry name" value="CBS"/>
    <property type="match status" value="2"/>
</dbReference>